<protein>
    <submittedName>
        <fullName evidence="3">F420-dependent oxidoreductase</fullName>
    </submittedName>
</protein>
<accession>A0A0N9HTS3</accession>
<keyword evidence="1" id="KW-0560">Oxidoreductase</keyword>
<dbReference type="NCBIfam" id="TIGR03557">
    <property type="entry name" value="F420_G6P_family"/>
    <property type="match status" value="1"/>
</dbReference>
<dbReference type="InterPro" id="IPR011251">
    <property type="entry name" value="Luciferase-like_dom"/>
</dbReference>
<dbReference type="Pfam" id="PF00296">
    <property type="entry name" value="Bac_luciferase"/>
    <property type="match status" value="1"/>
</dbReference>
<dbReference type="PANTHER" id="PTHR43244">
    <property type="match status" value="1"/>
</dbReference>
<sequence length="320" mass="36166">MFAEQCGFDSVLVSDHFHPWEHSGGHSPFAWSWLGALGERTEHVRIGTSVVCPTLRYHPAIIAQAMATLAVMYPRRMFFGIGTGEALNETPATGIEMPPYKERYGRLVEALQLMQRLWTEEFVTFDGEYFHTRGATIYDLPPEGVQIYLAASGKKMAELAGHVANGLITTSGKPMELYRDTILPAFEQGARDAGRTSKRLDHMIEMKVSFSVEDDRQWPTSVLGQDEKVGVYDPRELEERAKHITDDALVKRWITSPDPDYHVQEIEKYIDLGFTNLVFHGPGDDQVRFIQAYGAEVLPRLRRKYGSRADRTYRPVAAGV</sequence>
<dbReference type="GO" id="GO:0016705">
    <property type="term" value="F:oxidoreductase activity, acting on paired donors, with incorporation or reduction of molecular oxygen"/>
    <property type="evidence" value="ECO:0007669"/>
    <property type="project" value="InterPro"/>
</dbReference>
<reference evidence="3" key="1">
    <citation type="submission" date="2016-04" db="EMBL/GenBank/DDBJ databases">
        <title>Exploring the genomic information of specific uncultured soil bacteria through a new metagenomic library-based strategy.</title>
        <authorList>
            <person name="Liu Y."/>
            <person name="Zhang R."/>
        </authorList>
    </citation>
    <scope>NUCLEOTIDE SEQUENCE</scope>
</reference>
<name>A0A0N9HTS3_9BACT</name>
<evidence type="ECO:0000256" key="1">
    <source>
        <dbReference type="ARBA" id="ARBA00023002"/>
    </source>
</evidence>
<organism evidence="3">
    <name type="scientific">uncultured bacterium 5E7</name>
    <dbReference type="NCBI Taxonomy" id="1701324"/>
    <lineage>
        <taxon>Bacteria</taxon>
        <taxon>environmental samples</taxon>
    </lineage>
</organism>
<gene>
    <name evidence="3" type="ORF">5E7_044</name>
</gene>
<dbReference type="CDD" id="cd01097">
    <property type="entry name" value="Tetrahydromethanopterin_reductase"/>
    <property type="match status" value="1"/>
</dbReference>
<evidence type="ECO:0000259" key="2">
    <source>
        <dbReference type="Pfam" id="PF00296"/>
    </source>
</evidence>
<proteinExistence type="predicted"/>
<dbReference type="InterPro" id="IPR050564">
    <property type="entry name" value="F420-G6PD/mer"/>
</dbReference>
<dbReference type="PANTHER" id="PTHR43244:SF1">
    <property type="entry name" value="5,10-METHYLENETETRAHYDROMETHANOPTERIN REDUCTASE"/>
    <property type="match status" value="1"/>
</dbReference>
<dbReference type="AlphaFoldDB" id="A0A0N9HTS3"/>
<dbReference type="SUPFAM" id="SSF51679">
    <property type="entry name" value="Bacterial luciferase-like"/>
    <property type="match status" value="1"/>
</dbReference>
<dbReference type="InterPro" id="IPR019945">
    <property type="entry name" value="F420_G6P_DH-rel"/>
</dbReference>
<evidence type="ECO:0000313" key="3">
    <source>
        <dbReference type="EMBL" id="ALG05262.2"/>
    </source>
</evidence>
<dbReference type="EMBL" id="KT342855">
    <property type="protein sequence ID" value="ALG05262.2"/>
    <property type="molecule type" value="Genomic_DNA"/>
</dbReference>
<dbReference type="InterPro" id="IPR036661">
    <property type="entry name" value="Luciferase-like_sf"/>
</dbReference>
<dbReference type="Gene3D" id="3.20.20.30">
    <property type="entry name" value="Luciferase-like domain"/>
    <property type="match status" value="1"/>
</dbReference>
<feature type="domain" description="Luciferase-like" evidence="2">
    <location>
        <begin position="3"/>
        <end position="275"/>
    </location>
</feature>